<dbReference type="InterPro" id="IPR021279">
    <property type="entry name" value="DUF2721"/>
</dbReference>
<protein>
    <submittedName>
        <fullName evidence="2">Uncharacterized protein DUF2721</fullName>
    </submittedName>
</protein>
<dbReference type="AlphaFoldDB" id="A0A2V3V0E2"/>
<evidence type="ECO:0000256" key="1">
    <source>
        <dbReference type="SAM" id="Phobius"/>
    </source>
</evidence>
<organism evidence="2 3">
    <name type="scientific">Blastomonas natatoria</name>
    <dbReference type="NCBI Taxonomy" id="34015"/>
    <lineage>
        <taxon>Bacteria</taxon>
        <taxon>Pseudomonadati</taxon>
        <taxon>Pseudomonadota</taxon>
        <taxon>Alphaproteobacteria</taxon>
        <taxon>Sphingomonadales</taxon>
        <taxon>Sphingomonadaceae</taxon>
        <taxon>Blastomonas</taxon>
    </lineage>
</organism>
<accession>A0A2V3V0E2</accession>
<gene>
    <name evidence="2" type="ORF">C7451_107172</name>
</gene>
<dbReference type="RefSeq" id="WP_110298937.1">
    <property type="nucleotide sequence ID" value="NZ_QJJM01000007.1"/>
</dbReference>
<comment type="caution">
    <text evidence="2">The sequence shown here is derived from an EMBL/GenBank/DDBJ whole genome shotgun (WGS) entry which is preliminary data.</text>
</comment>
<feature type="transmembrane region" description="Helical" evidence="1">
    <location>
        <begin position="14"/>
        <end position="32"/>
    </location>
</feature>
<proteinExistence type="predicted"/>
<dbReference type="Proteomes" id="UP000248014">
    <property type="component" value="Unassembled WGS sequence"/>
</dbReference>
<dbReference type="EMBL" id="QJJM01000007">
    <property type="protein sequence ID" value="PXW75202.1"/>
    <property type="molecule type" value="Genomic_DNA"/>
</dbReference>
<feature type="transmembrane region" description="Helical" evidence="1">
    <location>
        <begin position="109"/>
        <end position="133"/>
    </location>
</feature>
<keyword evidence="1" id="KW-0812">Transmembrane</keyword>
<dbReference type="Pfam" id="PF11026">
    <property type="entry name" value="DUF2721"/>
    <property type="match status" value="1"/>
</dbReference>
<keyword evidence="1" id="KW-1133">Transmembrane helix</keyword>
<sequence>MLITDFDIGQIGRLIQIAMAPAFLLVATGNILQMFANRLARVVDRERVQMKEFHRTQGEAHVRVVNELRILDRRANIINKAILLGTLSAITVSVVVAAIFVLSLTGYRFGQFVAGGFILAMAFLILGLLLFVAEIRLAMHSIRIEERLLRHDDE</sequence>
<feature type="transmembrane region" description="Helical" evidence="1">
    <location>
        <begin position="81"/>
        <end position="103"/>
    </location>
</feature>
<name>A0A2V3V0E2_9SPHN</name>
<keyword evidence="1" id="KW-0472">Membrane</keyword>
<keyword evidence="3" id="KW-1185">Reference proteome</keyword>
<reference evidence="2 3" key="1">
    <citation type="submission" date="2018-05" db="EMBL/GenBank/DDBJ databases">
        <title>Genomic Encyclopedia of Type Strains, Phase IV (KMG-IV): sequencing the most valuable type-strain genomes for metagenomic binning, comparative biology and taxonomic classification.</title>
        <authorList>
            <person name="Goeker M."/>
        </authorList>
    </citation>
    <scope>NUCLEOTIDE SEQUENCE [LARGE SCALE GENOMIC DNA]</scope>
    <source>
        <strain evidence="2 3">DSM 3183</strain>
    </source>
</reference>
<dbReference type="OrthoDB" id="5396182at2"/>
<evidence type="ECO:0000313" key="3">
    <source>
        <dbReference type="Proteomes" id="UP000248014"/>
    </source>
</evidence>
<evidence type="ECO:0000313" key="2">
    <source>
        <dbReference type="EMBL" id="PXW75202.1"/>
    </source>
</evidence>